<dbReference type="PATRIC" id="fig|1590.201.peg.1184"/>
<dbReference type="EMBL" id="LUXM01000026">
    <property type="protein sequence ID" value="KZU95443.1"/>
    <property type="molecule type" value="Genomic_DNA"/>
</dbReference>
<comment type="caution">
    <text evidence="1">The sequence shown here is derived from an EMBL/GenBank/DDBJ whole genome shotgun (WGS) entry which is preliminary data.</text>
</comment>
<dbReference type="Proteomes" id="UP000076882">
    <property type="component" value="Unassembled WGS sequence"/>
</dbReference>
<accession>A0A165QPB0</accession>
<organism evidence="1 2">
    <name type="scientific">Lactiplantibacillus plantarum</name>
    <name type="common">Lactobacillus plantarum</name>
    <dbReference type="NCBI Taxonomy" id="1590"/>
    <lineage>
        <taxon>Bacteria</taxon>
        <taxon>Bacillati</taxon>
        <taxon>Bacillota</taxon>
        <taxon>Bacilli</taxon>
        <taxon>Lactobacillales</taxon>
        <taxon>Lactobacillaceae</taxon>
        <taxon>Lactiplantibacillus</taxon>
    </lineage>
</organism>
<reference evidence="1 2" key="1">
    <citation type="submission" date="2016-03" db="EMBL/GenBank/DDBJ databases">
        <title>Comparative genomics of 54 Lactobacillus plantarum strains reveals genomic uncoupling from niche constraints.</title>
        <authorList>
            <person name="Martino M.E."/>
        </authorList>
    </citation>
    <scope>NUCLEOTIDE SEQUENCE [LARGE SCALE GENOMIC DNA]</scope>
    <source>
        <strain evidence="1 2">19.1</strain>
    </source>
</reference>
<evidence type="ECO:0000313" key="2">
    <source>
        <dbReference type="Proteomes" id="UP000076882"/>
    </source>
</evidence>
<name>A0A165QPB0_LACPN</name>
<sequence length="45" mass="5334">MANEQPLNLAQLVADYIFYWKFKHNVRVALTTLSRRLIITMVILE</sequence>
<gene>
    <name evidence="1" type="ORF">Lp19_1397</name>
</gene>
<dbReference type="AlphaFoldDB" id="A0A165QPB0"/>
<evidence type="ECO:0000313" key="1">
    <source>
        <dbReference type="EMBL" id="KZU95443.1"/>
    </source>
</evidence>
<protein>
    <submittedName>
        <fullName evidence="1">Uncharacterized protein</fullName>
    </submittedName>
</protein>
<proteinExistence type="predicted"/>
<dbReference type="RefSeq" id="WP_192850755.1">
    <property type="nucleotide sequence ID" value="NZ_JADANI010000007.1"/>
</dbReference>